<keyword evidence="4" id="KW-0472">Membrane</keyword>
<dbReference type="PANTHER" id="PTHR43531">
    <property type="entry name" value="PROTEIN ICFG"/>
    <property type="match status" value="1"/>
</dbReference>
<dbReference type="OrthoDB" id="9814363at2"/>
<accession>A0A318XJM0</accession>
<dbReference type="GO" id="GO:0007165">
    <property type="term" value="P:signal transduction"/>
    <property type="evidence" value="ECO:0007669"/>
    <property type="project" value="UniProtKB-KW"/>
</dbReference>
<dbReference type="Pfam" id="PF00672">
    <property type="entry name" value="HAMP"/>
    <property type="match status" value="1"/>
</dbReference>
<dbReference type="SUPFAM" id="SSF58104">
    <property type="entry name" value="Methyl-accepting chemotaxis protein (MCP) signaling domain"/>
    <property type="match status" value="2"/>
</dbReference>
<dbReference type="Pfam" id="PF00015">
    <property type="entry name" value="MCPsignal"/>
    <property type="match status" value="1"/>
</dbReference>
<dbReference type="GO" id="GO:0005886">
    <property type="term" value="C:plasma membrane"/>
    <property type="evidence" value="ECO:0007669"/>
    <property type="project" value="TreeGrafter"/>
</dbReference>
<keyword evidence="1" id="KW-0145">Chemotaxis</keyword>
<dbReference type="Gene3D" id="1.10.287.950">
    <property type="entry name" value="Methyl-accepting chemotaxis protein"/>
    <property type="match status" value="1"/>
</dbReference>
<evidence type="ECO:0000256" key="3">
    <source>
        <dbReference type="PROSITE-ProRule" id="PRU00284"/>
    </source>
</evidence>
<feature type="domain" description="HAMP" evidence="6">
    <location>
        <begin position="437"/>
        <end position="489"/>
    </location>
</feature>
<comment type="caution">
    <text evidence="7">The sequence shown here is derived from an EMBL/GenBank/DDBJ whole genome shotgun (WGS) entry which is preliminary data.</text>
</comment>
<dbReference type="SMART" id="SM00283">
    <property type="entry name" value="MA"/>
    <property type="match status" value="1"/>
</dbReference>
<protein>
    <submittedName>
        <fullName evidence="7">Methyl-accepting chemotaxis protein</fullName>
    </submittedName>
</protein>
<dbReference type="Proteomes" id="UP000248132">
    <property type="component" value="Unassembled WGS sequence"/>
</dbReference>
<dbReference type="AlphaFoldDB" id="A0A318XJM0"/>
<evidence type="ECO:0000313" key="8">
    <source>
        <dbReference type="Proteomes" id="UP000248132"/>
    </source>
</evidence>
<dbReference type="Pfam" id="PF12729">
    <property type="entry name" value="4HB_MCP_1"/>
    <property type="match status" value="1"/>
</dbReference>
<keyword evidence="8" id="KW-1185">Reference proteome</keyword>
<feature type="transmembrane region" description="Helical" evidence="4">
    <location>
        <begin position="13"/>
        <end position="33"/>
    </location>
</feature>
<dbReference type="InterPro" id="IPR003660">
    <property type="entry name" value="HAMP_dom"/>
</dbReference>
<dbReference type="RefSeq" id="WP_110463558.1">
    <property type="nucleotide sequence ID" value="NZ_QKMR01000032.1"/>
</dbReference>
<dbReference type="FunFam" id="1.10.287.950:FF:000001">
    <property type="entry name" value="Methyl-accepting chemotaxis sensory transducer"/>
    <property type="match status" value="1"/>
</dbReference>
<dbReference type="SMART" id="SM00304">
    <property type="entry name" value="HAMP"/>
    <property type="match status" value="3"/>
</dbReference>
<proteinExistence type="inferred from homology"/>
<name>A0A318XJM0_9FIRM</name>
<dbReference type="Gene3D" id="1.20.120.1530">
    <property type="match status" value="2"/>
</dbReference>
<feature type="domain" description="HAMP" evidence="6">
    <location>
        <begin position="302"/>
        <end position="354"/>
    </location>
</feature>
<gene>
    <name evidence="7" type="ORF">LY28_03615</name>
</gene>
<comment type="similarity">
    <text evidence="2">Belongs to the methyl-accepting chemotaxis (MCP) protein family.</text>
</comment>
<keyword evidence="4" id="KW-0812">Transmembrane</keyword>
<dbReference type="Pfam" id="PF18947">
    <property type="entry name" value="HAMP_2"/>
    <property type="match status" value="2"/>
</dbReference>
<feature type="domain" description="Methyl-accepting transducer" evidence="5">
    <location>
        <begin position="494"/>
        <end position="723"/>
    </location>
</feature>
<keyword evidence="3" id="KW-0807">Transducer</keyword>
<evidence type="ECO:0000259" key="6">
    <source>
        <dbReference type="PROSITE" id="PS50885"/>
    </source>
</evidence>
<dbReference type="InterPro" id="IPR024478">
    <property type="entry name" value="HlyB_4HB_MCP"/>
</dbReference>
<dbReference type="InterPro" id="IPR051310">
    <property type="entry name" value="MCP_chemotaxis"/>
</dbReference>
<dbReference type="CDD" id="cd11386">
    <property type="entry name" value="MCP_signal"/>
    <property type="match status" value="1"/>
</dbReference>
<dbReference type="PANTHER" id="PTHR43531:SF11">
    <property type="entry name" value="METHYL-ACCEPTING CHEMOTAXIS PROTEIN 3"/>
    <property type="match status" value="1"/>
</dbReference>
<dbReference type="PROSITE" id="PS50111">
    <property type="entry name" value="CHEMOTAXIS_TRANSDUC_2"/>
    <property type="match status" value="1"/>
</dbReference>
<evidence type="ECO:0000259" key="5">
    <source>
        <dbReference type="PROSITE" id="PS50111"/>
    </source>
</evidence>
<organism evidence="7 8">
    <name type="scientific">Ruminiclostridium sufflavum DSM 19573</name>
    <dbReference type="NCBI Taxonomy" id="1121337"/>
    <lineage>
        <taxon>Bacteria</taxon>
        <taxon>Bacillati</taxon>
        <taxon>Bacillota</taxon>
        <taxon>Clostridia</taxon>
        <taxon>Eubacteriales</taxon>
        <taxon>Oscillospiraceae</taxon>
        <taxon>Ruminiclostridium</taxon>
    </lineage>
</organism>
<dbReference type="GO" id="GO:0004888">
    <property type="term" value="F:transmembrane signaling receptor activity"/>
    <property type="evidence" value="ECO:0007669"/>
    <property type="project" value="TreeGrafter"/>
</dbReference>
<sequence length="798" mass="87235">MKWFYNLKIATKLLLGFAIVALISGAIGVYSIIEIKTLSKNEMIMYEQNTKPIENMGYINLQFQRIRINLRNIILDSGNSEAYTDKIEQYYSDIYKYIKDYRNELSTIEEGKELDALAALLEEQRTLDNNIVNLVLAGQAEQAEESLLKEVDTAARNVEAQTAKLLDYNIKLASKTSSSDSKSADAAMLVMGILVALGVVLSVVLGLFISNTISKPIKMMAIAADNIAAGNINTNIEIKTKDELGRLAGAFGEIIAAVNKLAMDVNMLAEAAIEGNLEIRADSFKHQGEFRRLVEGVNNTLDSIIHPINEVQLVMKALSVNDYTQEITGEYTGSLNELAESVNDVRKRLLSVQDAVVKVSKGDTSRLEELQRIGRRSENDQLMPALSEMMSTIRSLIQDTGRLASAAINGDLEVRGNISRFEGGFSNIIEGMNCTMDAVAQPLKEIAAVMGEMEQGNLTVKMVGEYEGAYTKVKDNINFTIQTFNNMMNEINNAAQQVTSGSKQISDSSIALSQGATEQASSVEELTASLEEISSQTRLNAQSANQANELAENAKEHAVKGNSQMKDMLKAMEQINESSANISKIIKVIDDIAFQTNMLALNAAVEAARAGQHGKGFAVVAEEVKNLAARSANAAKETTEMIEGSIKKSEEGTKIAKETAEALNKIVTEIEKVANIVNDINVASSEQALGIEQINQGIMQVSHVVQTNSATSEEAAAASEELSTQAMLMQQMVSEFKLSQNDENQGNPNDLNPDVLNMINDMSEKKRKMDLSNMRGNNEMMGSRRTKIALSDNEFGKY</sequence>
<evidence type="ECO:0000313" key="7">
    <source>
        <dbReference type="EMBL" id="PYG84352.1"/>
    </source>
</evidence>
<feature type="transmembrane region" description="Helical" evidence="4">
    <location>
        <begin position="186"/>
        <end position="209"/>
    </location>
</feature>
<dbReference type="GO" id="GO:0006935">
    <property type="term" value="P:chemotaxis"/>
    <property type="evidence" value="ECO:0007669"/>
    <property type="project" value="UniProtKB-KW"/>
</dbReference>
<feature type="domain" description="HAMP" evidence="6">
    <location>
        <begin position="211"/>
        <end position="263"/>
    </location>
</feature>
<evidence type="ECO:0000256" key="4">
    <source>
        <dbReference type="SAM" id="Phobius"/>
    </source>
</evidence>
<dbReference type="EMBL" id="QKMR01000032">
    <property type="protein sequence ID" value="PYG84352.1"/>
    <property type="molecule type" value="Genomic_DNA"/>
</dbReference>
<evidence type="ECO:0000256" key="2">
    <source>
        <dbReference type="ARBA" id="ARBA00029447"/>
    </source>
</evidence>
<keyword evidence="4" id="KW-1133">Transmembrane helix</keyword>
<dbReference type="CDD" id="cd06225">
    <property type="entry name" value="HAMP"/>
    <property type="match status" value="1"/>
</dbReference>
<evidence type="ECO:0000256" key="1">
    <source>
        <dbReference type="ARBA" id="ARBA00022500"/>
    </source>
</evidence>
<dbReference type="InterPro" id="IPR004089">
    <property type="entry name" value="MCPsignal_dom"/>
</dbReference>
<reference evidence="7 8" key="1">
    <citation type="submission" date="2018-06" db="EMBL/GenBank/DDBJ databases">
        <title>Genomic Encyclopedia of Type Strains, Phase I: the one thousand microbial genomes (KMG-I) project.</title>
        <authorList>
            <person name="Kyrpides N."/>
        </authorList>
    </citation>
    <scope>NUCLEOTIDE SEQUENCE [LARGE SCALE GENOMIC DNA]</scope>
    <source>
        <strain evidence="7 8">DSM 19573</strain>
    </source>
</reference>
<dbReference type="PROSITE" id="PS50885">
    <property type="entry name" value="HAMP"/>
    <property type="match status" value="3"/>
</dbReference>